<name>A0A0F9D4I4_9ZZZZ</name>
<protein>
    <submittedName>
        <fullName evidence="1">Uncharacterized protein</fullName>
    </submittedName>
</protein>
<sequence>MAILKADILTFVNATLNENLSDIDVEIKTTLADLSKYNLLTATPVEDSKVSGDTTIDFPTLFKKLISITPNDGSIDKKPLIPLPGGFREYRELLAGTQVASTPGQMWYAQHNKKFYIYPTLGQSFTFTIEYYQHSAGTVGSIAFGDEFKNALNFGTTYHVALFRKKISYVDIWLPIYLAERASMVAMNPPQPSIVR</sequence>
<evidence type="ECO:0000313" key="1">
    <source>
        <dbReference type="EMBL" id="KKL56673.1"/>
    </source>
</evidence>
<dbReference type="EMBL" id="LAZR01030415">
    <property type="protein sequence ID" value="KKL56673.1"/>
    <property type="molecule type" value="Genomic_DNA"/>
</dbReference>
<comment type="caution">
    <text evidence="1">The sequence shown here is derived from an EMBL/GenBank/DDBJ whole genome shotgun (WGS) entry which is preliminary data.</text>
</comment>
<reference evidence="1" key="1">
    <citation type="journal article" date="2015" name="Nature">
        <title>Complex archaea that bridge the gap between prokaryotes and eukaryotes.</title>
        <authorList>
            <person name="Spang A."/>
            <person name="Saw J.H."/>
            <person name="Jorgensen S.L."/>
            <person name="Zaremba-Niedzwiedzka K."/>
            <person name="Martijn J."/>
            <person name="Lind A.E."/>
            <person name="van Eijk R."/>
            <person name="Schleper C."/>
            <person name="Guy L."/>
            <person name="Ettema T.J."/>
        </authorList>
    </citation>
    <scope>NUCLEOTIDE SEQUENCE</scope>
</reference>
<gene>
    <name evidence="1" type="ORF">LCGC14_2243040</name>
</gene>
<proteinExistence type="predicted"/>
<organism evidence="1">
    <name type="scientific">marine sediment metagenome</name>
    <dbReference type="NCBI Taxonomy" id="412755"/>
    <lineage>
        <taxon>unclassified sequences</taxon>
        <taxon>metagenomes</taxon>
        <taxon>ecological metagenomes</taxon>
    </lineage>
</organism>
<dbReference type="AlphaFoldDB" id="A0A0F9D4I4"/>
<accession>A0A0F9D4I4</accession>